<evidence type="ECO:0000313" key="2">
    <source>
        <dbReference type="EMBL" id="CAD5208423.1"/>
    </source>
</evidence>
<evidence type="ECO:0000256" key="1">
    <source>
        <dbReference type="SAM" id="SignalP"/>
    </source>
</evidence>
<dbReference type="EMBL" id="CAJFDI010000001">
    <property type="protein sequence ID" value="CAD5208423.1"/>
    <property type="molecule type" value="Genomic_DNA"/>
</dbReference>
<dbReference type="EMBL" id="CAJFCV020000001">
    <property type="protein sequence ID" value="CAG9081436.1"/>
    <property type="molecule type" value="Genomic_DNA"/>
</dbReference>
<dbReference type="Proteomes" id="UP000659654">
    <property type="component" value="Unassembled WGS sequence"/>
</dbReference>
<keyword evidence="1" id="KW-0732">Signal</keyword>
<feature type="signal peptide" evidence="1">
    <location>
        <begin position="1"/>
        <end position="16"/>
    </location>
</feature>
<gene>
    <name evidence="2" type="ORF">BXYJ_LOCUS659</name>
</gene>
<organism evidence="2 3">
    <name type="scientific">Bursaphelenchus xylophilus</name>
    <name type="common">Pinewood nematode worm</name>
    <name type="synonym">Aphelenchoides xylophilus</name>
    <dbReference type="NCBI Taxonomy" id="6326"/>
    <lineage>
        <taxon>Eukaryota</taxon>
        <taxon>Metazoa</taxon>
        <taxon>Ecdysozoa</taxon>
        <taxon>Nematoda</taxon>
        <taxon>Chromadorea</taxon>
        <taxon>Rhabditida</taxon>
        <taxon>Tylenchina</taxon>
        <taxon>Tylenchomorpha</taxon>
        <taxon>Aphelenchoidea</taxon>
        <taxon>Aphelenchoididae</taxon>
        <taxon>Bursaphelenchus</taxon>
    </lineage>
</organism>
<proteinExistence type="predicted"/>
<evidence type="ECO:0000313" key="3">
    <source>
        <dbReference type="Proteomes" id="UP000659654"/>
    </source>
</evidence>
<comment type="caution">
    <text evidence="2">The sequence shown here is derived from an EMBL/GenBank/DDBJ whole genome shotgun (WGS) entry which is preliminary data.</text>
</comment>
<sequence>MRVFLLTLAVFGIAYGYPAPSSDESSESTETSRLDNVLDKLYPNHRDGVKKLFHCMIAAANVTESDDDIADELLSSAKKHSGLIAFFKEMEPHNSHCFHETGDKLITAAANVAEAYRKDEKEIKAEILRHYSFLENIAPGDYLNLLNELQDLRPKDDPHPWYLRCSKSDPNKPINKLHKIFLAFFLLSEEFVPGSGVPVKNPTHYLNPKLFTTGNVPAQKLIVNCIPESEI</sequence>
<keyword evidence="3" id="KW-1185">Reference proteome</keyword>
<name>A0A7I8XHG7_BURXY</name>
<reference evidence="2" key="1">
    <citation type="submission" date="2020-09" db="EMBL/GenBank/DDBJ databases">
        <authorList>
            <person name="Kikuchi T."/>
        </authorList>
    </citation>
    <scope>NUCLEOTIDE SEQUENCE</scope>
    <source>
        <strain evidence="2">Ka4C1</strain>
    </source>
</reference>
<feature type="chain" id="PRO_5035385082" evidence="1">
    <location>
        <begin position="17"/>
        <end position="231"/>
    </location>
</feature>
<dbReference type="AlphaFoldDB" id="A0A7I8XHG7"/>
<protein>
    <submittedName>
        <fullName evidence="2">(pine wood nematode) hypothetical protein</fullName>
    </submittedName>
</protein>
<accession>A0A7I8XHG7</accession>
<dbReference type="Proteomes" id="UP000582659">
    <property type="component" value="Unassembled WGS sequence"/>
</dbReference>